<keyword evidence="1" id="KW-1133">Transmembrane helix</keyword>
<feature type="transmembrane region" description="Helical" evidence="1">
    <location>
        <begin position="79"/>
        <end position="97"/>
    </location>
</feature>
<reference evidence="2" key="1">
    <citation type="submission" date="2019-08" db="EMBL/GenBank/DDBJ databases">
        <authorList>
            <person name="Kucharzyk K."/>
            <person name="Murdoch R.W."/>
            <person name="Higgins S."/>
            <person name="Loffler F."/>
        </authorList>
    </citation>
    <scope>NUCLEOTIDE SEQUENCE</scope>
</reference>
<evidence type="ECO:0000313" key="2">
    <source>
        <dbReference type="EMBL" id="MPN05249.1"/>
    </source>
</evidence>
<sequence>MKTVCPHCHESSEIEAGTPSGTMKCRICGHDFAAAPSSPPEVPVKPPVVYALLNTIAGVVCVIAVFVIIAGIMIFRPMVVLIGLSLILNAIFIFAFARLGNDVSGIRRHTELLEELVRRAAADKA</sequence>
<feature type="transmembrane region" description="Helical" evidence="1">
    <location>
        <begin position="48"/>
        <end position="72"/>
    </location>
</feature>
<dbReference type="EMBL" id="VSSQ01051159">
    <property type="protein sequence ID" value="MPN05249.1"/>
    <property type="molecule type" value="Genomic_DNA"/>
</dbReference>
<proteinExistence type="predicted"/>
<accession>A0A645EVL1</accession>
<evidence type="ECO:0000256" key="1">
    <source>
        <dbReference type="SAM" id="Phobius"/>
    </source>
</evidence>
<comment type="caution">
    <text evidence="2">The sequence shown here is derived from an EMBL/GenBank/DDBJ whole genome shotgun (WGS) entry which is preliminary data.</text>
</comment>
<keyword evidence="1" id="KW-0812">Transmembrane</keyword>
<name>A0A645EVL1_9ZZZZ</name>
<organism evidence="2">
    <name type="scientific">bioreactor metagenome</name>
    <dbReference type="NCBI Taxonomy" id="1076179"/>
    <lineage>
        <taxon>unclassified sequences</taxon>
        <taxon>metagenomes</taxon>
        <taxon>ecological metagenomes</taxon>
    </lineage>
</organism>
<dbReference type="AlphaFoldDB" id="A0A645EVL1"/>
<keyword evidence="1" id="KW-0472">Membrane</keyword>
<gene>
    <name evidence="2" type="ORF">SDC9_152499</name>
</gene>
<protein>
    <submittedName>
        <fullName evidence="2">Uncharacterized protein</fullName>
    </submittedName>
</protein>